<evidence type="ECO:0000313" key="10">
    <source>
        <dbReference type="EMBL" id="OJG17500.1"/>
    </source>
</evidence>
<dbReference type="PANTHER" id="PTHR34448:SF3">
    <property type="entry name" value="AMINOPEPTIDASE AMPS"/>
    <property type="match status" value="1"/>
</dbReference>
<dbReference type="GO" id="GO:0006508">
    <property type="term" value="P:proteolysis"/>
    <property type="evidence" value="ECO:0007669"/>
    <property type="project" value="UniProtKB-KW"/>
</dbReference>
<evidence type="ECO:0000256" key="7">
    <source>
        <dbReference type="ARBA" id="ARBA00022723"/>
    </source>
</evidence>
<reference evidence="10 11" key="1">
    <citation type="submission" date="2014-12" db="EMBL/GenBank/DDBJ databases">
        <title>Draft genome sequences of 29 type strains of Enterococci.</title>
        <authorList>
            <person name="Zhong Z."/>
            <person name="Sun Z."/>
            <person name="Liu W."/>
            <person name="Zhang W."/>
            <person name="Zhang H."/>
        </authorList>
    </citation>
    <scope>NUCLEOTIDE SEQUENCE [LARGE SCALE GENOMIC DNA]</scope>
    <source>
        <strain evidence="10 11">DSM 17029</strain>
    </source>
</reference>
<keyword evidence="7" id="KW-0479">Metal-binding</keyword>
<evidence type="ECO:0000256" key="2">
    <source>
        <dbReference type="ARBA" id="ARBA00001946"/>
    </source>
</evidence>
<dbReference type="InterPro" id="IPR000787">
    <property type="entry name" value="Peptidase_M29"/>
</dbReference>
<comment type="caution">
    <text evidence="10">The sequence shown here is derived from an EMBL/GenBank/DDBJ whole genome shotgun (WGS) entry which is preliminary data.</text>
</comment>
<dbReference type="EMBL" id="JXKH01000009">
    <property type="protein sequence ID" value="OJG17500.1"/>
    <property type="molecule type" value="Genomic_DNA"/>
</dbReference>
<keyword evidence="8" id="KW-0378">Hydrolase</keyword>
<comment type="cofactor">
    <cofactor evidence="1">
        <name>Co(2+)</name>
        <dbReference type="ChEBI" id="CHEBI:48828"/>
    </cofactor>
</comment>
<dbReference type="Pfam" id="PF02073">
    <property type="entry name" value="Peptidase_M29"/>
    <property type="match status" value="1"/>
</dbReference>
<dbReference type="GO" id="GO:0004177">
    <property type="term" value="F:aminopeptidase activity"/>
    <property type="evidence" value="ECO:0007669"/>
    <property type="project" value="UniProtKB-KW"/>
</dbReference>
<dbReference type="SUPFAM" id="SSF144052">
    <property type="entry name" value="Thermophilic metalloprotease-like"/>
    <property type="match status" value="1"/>
</dbReference>
<dbReference type="GO" id="GO:0046872">
    <property type="term" value="F:metal ion binding"/>
    <property type="evidence" value="ECO:0007669"/>
    <property type="project" value="UniProtKB-KW"/>
</dbReference>
<comment type="similarity">
    <text evidence="4">Belongs to the peptidase M29 family.</text>
</comment>
<keyword evidence="5 10" id="KW-0031">Aminopeptidase</keyword>
<comment type="cofactor">
    <cofactor evidence="2">
        <name>Mg(2+)</name>
        <dbReference type="ChEBI" id="CHEBI:18420"/>
    </cofactor>
</comment>
<sequence>MKEEFWMVLPNFQEDLEKYARLIAEVGVNVENGHTVVLQIAVDQAPLARLIVAEAYRLGAAEVQVQWTDDVVQKEFLTHAAEDRITDIPQYKVDQSDDWVAKGASRISVVSSNPDALAGVDTDRVAAYQSASGKAMMNLRKATQANKVSWTVVAAAGPAWAAKVFPDLKTSEEQVDALWDEIFKTTRIYSADPVAAWKAHDETLANKAAELNKEQFSALHYTAPGTDLVIGLPKNHLWEGAGSFNARGEKFMANMPTEEVFTAPDSRRVDGYISSTKPLSYAGNTLTGMKFTFKDGKVVDFSAEQGEEVLAKLLDTDEGAKHLGEVALVPDPSPISQSGITFYNTLFDENASNHLALGSAYAFSIQGGTEMTDEELAAAGLNRSQTHVDFMVGSDQMDIDGIREDGSRVPIFRKGDWA</sequence>
<dbReference type="STRING" id="214095.RU97_GL002671"/>
<comment type="cofactor">
    <cofactor evidence="3">
        <name>Zn(2+)</name>
        <dbReference type="ChEBI" id="CHEBI:29105"/>
    </cofactor>
</comment>
<evidence type="ECO:0000256" key="4">
    <source>
        <dbReference type="ARBA" id="ARBA00008236"/>
    </source>
</evidence>
<keyword evidence="9" id="KW-0482">Metalloprotease</keyword>
<evidence type="ECO:0000313" key="11">
    <source>
        <dbReference type="Proteomes" id="UP000181884"/>
    </source>
</evidence>
<gene>
    <name evidence="10" type="ORF">RU97_GL002671</name>
</gene>
<dbReference type="PRINTS" id="PR00919">
    <property type="entry name" value="THERMOPTASE"/>
</dbReference>
<dbReference type="Proteomes" id="UP000181884">
    <property type="component" value="Unassembled WGS sequence"/>
</dbReference>
<evidence type="ECO:0000256" key="1">
    <source>
        <dbReference type="ARBA" id="ARBA00001941"/>
    </source>
</evidence>
<evidence type="ECO:0000256" key="8">
    <source>
        <dbReference type="ARBA" id="ARBA00022801"/>
    </source>
</evidence>
<dbReference type="InterPro" id="IPR035097">
    <property type="entry name" value="M29_N-terminal"/>
</dbReference>
<evidence type="ECO:0000256" key="5">
    <source>
        <dbReference type="ARBA" id="ARBA00022438"/>
    </source>
</evidence>
<dbReference type="Gene3D" id="3.40.1830.10">
    <property type="entry name" value="Thermophilic metalloprotease (M29)"/>
    <property type="match status" value="1"/>
</dbReference>
<keyword evidence="6" id="KW-0645">Protease</keyword>
<evidence type="ECO:0000256" key="3">
    <source>
        <dbReference type="ARBA" id="ARBA00001947"/>
    </source>
</evidence>
<dbReference type="GO" id="GO:0008237">
    <property type="term" value="F:metallopeptidase activity"/>
    <property type="evidence" value="ECO:0007669"/>
    <property type="project" value="UniProtKB-KW"/>
</dbReference>
<keyword evidence="11" id="KW-1185">Reference proteome</keyword>
<evidence type="ECO:0000256" key="6">
    <source>
        <dbReference type="ARBA" id="ARBA00022670"/>
    </source>
</evidence>
<proteinExistence type="inferred from homology"/>
<name>A0A1L8RCI3_9ENTE</name>
<dbReference type="AlphaFoldDB" id="A0A1L8RCI3"/>
<dbReference type="PANTHER" id="PTHR34448">
    <property type="entry name" value="AMINOPEPTIDASE"/>
    <property type="match status" value="1"/>
</dbReference>
<evidence type="ECO:0000256" key="9">
    <source>
        <dbReference type="ARBA" id="ARBA00023049"/>
    </source>
</evidence>
<organism evidence="10 11">
    <name type="scientific">Enterococcus canis</name>
    <dbReference type="NCBI Taxonomy" id="214095"/>
    <lineage>
        <taxon>Bacteria</taxon>
        <taxon>Bacillati</taxon>
        <taxon>Bacillota</taxon>
        <taxon>Bacilli</taxon>
        <taxon>Lactobacillales</taxon>
        <taxon>Enterococcaceae</taxon>
        <taxon>Enterococcus</taxon>
    </lineage>
</organism>
<accession>A0A1L8RCI3</accession>
<dbReference type="InterPro" id="IPR052170">
    <property type="entry name" value="M29_Exopeptidase"/>
</dbReference>
<protein>
    <submittedName>
        <fullName evidence="10">Aminopeptidase PepS</fullName>
    </submittedName>
</protein>